<evidence type="ECO:0000313" key="1">
    <source>
        <dbReference type="EMBL" id="ORD98729.1"/>
    </source>
</evidence>
<dbReference type="Pfam" id="PF01459">
    <property type="entry name" value="Porin_3"/>
    <property type="match status" value="1"/>
</dbReference>
<evidence type="ECO:0008006" key="3">
    <source>
        <dbReference type="Google" id="ProtNLM"/>
    </source>
</evidence>
<reference evidence="1 2" key="1">
    <citation type="journal article" date="2017" name="Environ. Microbiol.">
        <title>Decay of the glycolytic pathway and adaptation to intranuclear parasitism within Enterocytozoonidae microsporidia.</title>
        <authorList>
            <person name="Wiredu Boakye D."/>
            <person name="Jaroenlak P."/>
            <person name="Prachumwat A."/>
            <person name="Williams T.A."/>
            <person name="Bateman K.S."/>
            <person name="Itsathitphaisarn O."/>
            <person name="Sritunyalucksana K."/>
            <person name="Paszkiewicz K.H."/>
            <person name="Moore K.A."/>
            <person name="Stentiford G.D."/>
            <person name="Williams B.A."/>
        </authorList>
    </citation>
    <scope>NUCLEOTIDE SEQUENCE [LARGE SCALE GENOMIC DNA]</scope>
    <source>
        <strain evidence="2">canceri</strain>
    </source>
</reference>
<organism evidence="1 2">
    <name type="scientific">Hepatospora eriocheir</name>
    <dbReference type="NCBI Taxonomy" id="1081669"/>
    <lineage>
        <taxon>Eukaryota</taxon>
        <taxon>Fungi</taxon>
        <taxon>Fungi incertae sedis</taxon>
        <taxon>Microsporidia</taxon>
        <taxon>Hepatosporidae</taxon>
        <taxon>Hepatospora</taxon>
    </lineage>
</organism>
<dbReference type="VEuPathDB" id="MicrosporidiaDB:A0H76_2000"/>
<dbReference type="InterPro" id="IPR023614">
    <property type="entry name" value="Porin_dom_sf"/>
</dbReference>
<dbReference type="GO" id="GO:0055085">
    <property type="term" value="P:transmembrane transport"/>
    <property type="evidence" value="ECO:0007669"/>
    <property type="project" value="InterPro"/>
</dbReference>
<dbReference type="AlphaFoldDB" id="A0A1X0QG15"/>
<proteinExistence type="predicted"/>
<evidence type="ECO:0000313" key="2">
    <source>
        <dbReference type="Proteomes" id="UP000192501"/>
    </source>
</evidence>
<comment type="caution">
    <text evidence="1">The sequence shown here is derived from an EMBL/GenBank/DDBJ whole genome shotgun (WGS) entry which is preliminary data.</text>
</comment>
<dbReference type="Gene3D" id="2.40.160.10">
    <property type="entry name" value="Porin"/>
    <property type="match status" value="1"/>
</dbReference>
<dbReference type="EMBL" id="LTAI01000477">
    <property type="protein sequence ID" value="ORD98729.1"/>
    <property type="molecule type" value="Genomic_DNA"/>
</dbReference>
<dbReference type="InterPro" id="IPR027246">
    <property type="entry name" value="Porin_Euk/Tom40"/>
</dbReference>
<dbReference type="GO" id="GO:0005741">
    <property type="term" value="C:mitochondrial outer membrane"/>
    <property type="evidence" value="ECO:0007669"/>
    <property type="project" value="InterPro"/>
</dbReference>
<gene>
    <name evidence="1" type="ORF">A0H76_2000</name>
</gene>
<protein>
    <recommendedName>
        <fullName evidence="3">TOM40</fullName>
    </recommendedName>
</protein>
<dbReference type="Proteomes" id="UP000192501">
    <property type="component" value="Unassembled WGS sequence"/>
</dbReference>
<accession>A0A1X0QG15</accession>
<dbReference type="VEuPathDB" id="MicrosporidiaDB:HERIO_525"/>
<sequence>MKNDFRNFIKNISKGSYNNYLSYDLYNNEFISISSPNLNLGNKLEITKTLTKNIQLTSIMTKFNKQYFLTLFKDFHGLSFINSTVLQASHELNGVSQLKCSVQMFKNLLNVKYDTIVNKNKEVFSQLENFITTQNNAFCLKLIKHSFESSNLIYIFNYWKNFGFACAGAEVVGFNNNLSFNFCGRVSDDYNVIGVSVEKFNIFTTSFYRRLYKNIEMGVEYTENRDTKRKTGIIACRMKNMRSEFKFTVNNLLEYCFSWDEYLTSNLVVGLSGTYCNNTLNYGFHFTYDN</sequence>
<name>A0A1X0QG15_9MICR</name>